<keyword evidence="2" id="KW-0812">Transmembrane</keyword>
<evidence type="ECO:0000256" key="2">
    <source>
        <dbReference type="SAM" id="Phobius"/>
    </source>
</evidence>
<feature type="compositionally biased region" description="Pro residues" evidence="1">
    <location>
        <begin position="80"/>
        <end position="93"/>
    </location>
</feature>
<gene>
    <name evidence="3" type="ORF">K1Y72_30280</name>
</gene>
<feature type="region of interest" description="Disordered" evidence="1">
    <location>
        <begin position="57"/>
        <end position="93"/>
    </location>
</feature>
<protein>
    <recommendedName>
        <fullName evidence="5">DUF3558 domain-containing protein</fullName>
    </recommendedName>
</protein>
<accession>A0ABS7G392</accession>
<evidence type="ECO:0000256" key="1">
    <source>
        <dbReference type="SAM" id="MobiDB-lite"/>
    </source>
</evidence>
<proteinExistence type="predicted"/>
<evidence type="ECO:0000313" key="4">
    <source>
        <dbReference type="Proteomes" id="UP000774570"/>
    </source>
</evidence>
<evidence type="ECO:0000313" key="3">
    <source>
        <dbReference type="EMBL" id="MBW8486690.1"/>
    </source>
</evidence>
<feature type="compositionally biased region" description="Low complexity" evidence="1">
    <location>
        <begin position="69"/>
        <end position="79"/>
    </location>
</feature>
<feature type="transmembrane region" description="Helical" evidence="2">
    <location>
        <begin position="29"/>
        <end position="51"/>
    </location>
</feature>
<reference evidence="3 4" key="1">
    <citation type="submission" date="2021-07" db="EMBL/GenBank/DDBJ databases">
        <title>Actinomadura sp. PM05-2 isolated from lichen.</title>
        <authorList>
            <person name="Somphong A."/>
            <person name="Phongsopitanun W."/>
            <person name="Tanasupawat S."/>
            <person name="Peongsungnone V."/>
        </authorList>
    </citation>
    <scope>NUCLEOTIDE SEQUENCE [LARGE SCALE GENOMIC DNA]</scope>
    <source>
        <strain evidence="3 4">PM05-2</strain>
    </source>
</reference>
<feature type="non-terminal residue" evidence="3">
    <location>
        <position position="1"/>
    </location>
</feature>
<dbReference type="Proteomes" id="UP000774570">
    <property type="component" value="Unassembled WGS sequence"/>
</dbReference>
<name>A0ABS7G392_9ACTN</name>
<evidence type="ECO:0008006" key="5">
    <source>
        <dbReference type="Google" id="ProtNLM"/>
    </source>
</evidence>
<keyword evidence="2" id="KW-0472">Membrane</keyword>
<sequence length="260" mass="27354">SPRSSEPFPRVYSAPDPPKPPRRSRAPRALAWLVAAASFVAAAAGVFLFLAPGGGDRSAAPRSTGIEETSPPAATSAPPSSAPPSASSPPAAPSAPALIAALPAPCSTLPAGVVRDLVPSARRTPLANPILTTCTYTAMSGSPRWLTVEATLYRAADYPAPLDNARRFFASRLSRDARDVSARTVSQDRRSGLGDEAFRLFKIDKDQPVVVGQVTFRVRNAVLTISYIEQHSAKERPEALKAGCLAKATRAAGEVRASFR</sequence>
<dbReference type="RefSeq" id="WP_220169921.1">
    <property type="nucleotide sequence ID" value="NZ_JAIBOA010000025.1"/>
</dbReference>
<keyword evidence="4" id="KW-1185">Reference proteome</keyword>
<feature type="region of interest" description="Disordered" evidence="1">
    <location>
        <begin position="1"/>
        <end position="25"/>
    </location>
</feature>
<dbReference type="EMBL" id="JAIBOA010000025">
    <property type="protein sequence ID" value="MBW8486690.1"/>
    <property type="molecule type" value="Genomic_DNA"/>
</dbReference>
<keyword evidence="2" id="KW-1133">Transmembrane helix</keyword>
<comment type="caution">
    <text evidence="3">The sequence shown here is derived from an EMBL/GenBank/DDBJ whole genome shotgun (WGS) entry which is preliminary data.</text>
</comment>
<organism evidence="3 4">
    <name type="scientific">Actinomadura parmotrematis</name>
    <dbReference type="NCBI Taxonomy" id="2864039"/>
    <lineage>
        <taxon>Bacteria</taxon>
        <taxon>Bacillati</taxon>
        <taxon>Actinomycetota</taxon>
        <taxon>Actinomycetes</taxon>
        <taxon>Streptosporangiales</taxon>
        <taxon>Thermomonosporaceae</taxon>
        <taxon>Actinomadura</taxon>
    </lineage>
</organism>